<dbReference type="CDD" id="cd06579">
    <property type="entry name" value="TM_PBP1_transp_AraH_like"/>
    <property type="match status" value="1"/>
</dbReference>
<keyword evidence="3 6" id="KW-0812">Transmembrane</keyword>
<sequence length="323" mass="33751">MKNTVADLEKESKFNFSGFFGTYAIYFVFAGMVIISSMISDNFLKPSNLVNILRQMSPIMIIACGETMVIIAGMTDLSPGAVLALAGCVGIGVCIATGSAILGMLVAIGIGILCGLLSGIAVSRFKIPPFIATLAVMNLARGAAYVYTDGKTIYNIGNFAFFGQGNILSIPAPIVFMAIITVLSHILLKHTKFGRYLYSIGGNEDAAIASGINTKRIKLRAYLILGALSGFAGVILCSRLNSGIPSSGVNYEFDAIIAAIIGGTSFSGGIGTIGGTVVGCAIISLLNNMMNLLSVQSYWQLIVKGIVIMVAVGIDMAKKGSKL</sequence>
<dbReference type="Proteomes" id="UP000601171">
    <property type="component" value="Unassembled WGS sequence"/>
</dbReference>
<keyword evidence="2" id="KW-1003">Cell membrane</keyword>
<dbReference type="GO" id="GO:0005886">
    <property type="term" value="C:plasma membrane"/>
    <property type="evidence" value="ECO:0007669"/>
    <property type="project" value="UniProtKB-SubCell"/>
</dbReference>
<feature type="transmembrane region" description="Helical" evidence="6">
    <location>
        <begin position="219"/>
        <end position="236"/>
    </location>
</feature>
<dbReference type="RefSeq" id="WP_262428414.1">
    <property type="nucleotide sequence ID" value="NZ_JACRTG010000004.1"/>
</dbReference>
<feature type="transmembrane region" description="Helical" evidence="6">
    <location>
        <begin position="167"/>
        <end position="188"/>
    </location>
</feature>
<evidence type="ECO:0000256" key="6">
    <source>
        <dbReference type="SAM" id="Phobius"/>
    </source>
</evidence>
<organism evidence="7 8">
    <name type="scientific">Paratissierella segnis</name>
    <dbReference type="NCBI Taxonomy" id="2763679"/>
    <lineage>
        <taxon>Bacteria</taxon>
        <taxon>Bacillati</taxon>
        <taxon>Bacillota</taxon>
        <taxon>Tissierellia</taxon>
        <taxon>Tissierellales</taxon>
        <taxon>Tissierellaceae</taxon>
        <taxon>Paratissierella</taxon>
    </lineage>
</organism>
<feature type="transmembrane region" description="Helical" evidence="6">
    <location>
        <begin position="84"/>
        <end position="117"/>
    </location>
</feature>
<reference evidence="7" key="1">
    <citation type="submission" date="2020-08" db="EMBL/GenBank/DDBJ databases">
        <title>Genome public.</title>
        <authorList>
            <person name="Liu C."/>
            <person name="Sun Q."/>
        </authorList>
    </citation>
    <scope>NUCLEOTIDE SEQUENCE</scope>
    <source>
        <strain evidence="7">BX21</strain>
    </source>
</reference>
<feature type="transmembrane region" description="Helical" evidence="6">
    <location>
        <begin position="129"/>
        <end position="147"/>
    </location>
</feature>
<protein>
    <submittedName>
        <fullName evidence="7">ABC transporter permease</fullName>
    </submittedName>
</protein>
<feature type="transmembrane region" description="Helical" evidence="6">
    <location>
        <begin position="298"/>
        <end position="317"/>
    </location>
</feature>
<feature type="transmembrane region" description="Helical" evidence="6">
    <location>
        <begin position="20"/>
        <end position="40"/>
    </location>
</feature>
<gene>
    <name evidence="7" type="ORF">H8707_01645</name>
</gene>
<feature type="transmembrane region" description="Helical" evidence="6">
    <location>
        <begin position="52"/>
        <end position="72"/>
    </location>
</feature>
<keyword evidence="8" id="KW-1185">Reference proteome</keyword>
<comment type="caution">
    <text evidence="7">The sequence shown here is derived from an EMBL/GenBank/DDBJ whole genome shotgun (WGS) entry which is preliminary data.</text>
</comment>
<dbReference type="AlphaFoldDB" id="A0A926EV94"/>
<dbReference type="EMBL" id="JACRTG010000004">
    <property type="protein sequence ID" value="MBC8586944.1"/>
    <property type="molecule type" value="Genomic_DNA"/>
</dbReference>
<keyword evidence="4 6" id="KW-1133">Transmembrane helix</keyword>
<keyword evidence="5 6" id="KW-0472">Membrane</keyword>
<dbReference type="Pfam" id="PF02653">
    <property type="entry name" value="BPD_transp_2"/>
    <property type="match status" value="1"/>
</dbReference>
<evidence type="ECO:0000256" key="1">
    <source>
        <dbReference type="ARBA" id="ARBA00004651"/>
    </source>
</evidence>
<evidence type="ECO:0000256" key="3">
    <source>
        <dbReference type="ARBA" id="ARBA00022692"/>
    </source>
</evidence>
<evidence type="ECO:0000313" key="7">
    <source>
        <dbReference type="EMBL" id="MBC8586944.1"/>
    </source>
</evidence>
<comment type="subcellular location">
    <subcellularLocation>
        <location evidence="1">Cell membrane</location>
        <topology evidence="1">Multi-pass membrane protein</topology>
    </subcellularLocation>
</comment>
<proteinExistence type="predicted"/>
<evidence type="ECO:0000256" key="5">
    <source>
        <dbReference type="ARBA" id="ARBA00023136"/>
    </source>
</evidence>
<name>A0A926EV94_9FIRM</name>
<evidence type="ECO:0000256" key="2">
    <source>
        <dbReference type="ARBA" id="ARBA00022475"/>
    </source>
</evidence>
<accession>A0A926EV94</accession>
<dbReference type="GO" id="GO:0022857">
    <property type="term" value="F:transmembrane transporter activity"/>
    <property type="evidence" value="ECO:0007669"/>
    <property type="project" value="InterPro"/>
</dbReference>
<evidence type="ECO:0000256" key="4">
    <source>
        <dbReference type="ARBA" id="ARBA00022989"/>
    </source>
</evidence>
<dbReference type="InterPro" id="IPR001851">
    <property type="entry name" value="ABC_transp_permease"/>
</dbReference>
<dbReference type="PANTHER" id="PTHR32196:SF72">
    <property type="entry name" value="RIBOSE IMPORT PERMEASE PROTEIN RBSC"/>
    <property type="match status" value="1"/>
</dbReference>
<dbReference type="PANTHER" id="PTHR32196">
    <property type="entry name" value="ABC TRANSPORTER PERMEASE PROTEIN YPHD-RELATED-RELATED"/>
    <property type="match status" value="1"/>
</dbReference>
<feature type="transmembrane region" description="Helical" evidence="6">
    <location>
        <begin position="256"/>
        <end position="286"/>
    </location>
</feature>
<evidence type="ECO:0000313" key="8">
    <source>
        <dbReference type="Proteomes" id="UP000601171"/>
    </source>
</evidence>